<keyword evidence="2" id="KW-0812">Transmembrane</keyword>
<dbReference type="InterPro" id="IPR052163">
    <property type="entry name" value="DGC-Regulatory_Protein"/>
</dbReference>
<feature type="region of interest" description="Disordered" evidence="1">
    <location>
        <begin position="36"/>
        <end position="70"/>
    </location>
</feature>
<name>A0A7C9MVA3_9BURK</name>
<evidence type="ECO:0000313" key="5">
    <source>
        <dbReference type="Proteomes" id="UP000481947"/>
    </source>
</evidence>
<dbReference type="CDD" id="cd01949">
    <property type="entry name" value="GGDEF"/>
    <property type="match status" value="1"/>
</dbReference>
<dbReference type="InterPro" id="IPR054327">
    <property type="entry name" value="His-kinase-like_sensor"/>
</dbReference>
<organism evidence="4 5">
    <name type="scientific">Malikia spinosa</name>
    <dbReference type="NCBI Taxonomy" id="86180"/>
    <lineage>
        <taxon>Bacteria</taxon>
        <taxon>Pseudomonadati</taxon>
        <taxon>Pseudomonadota</taxon>
        <taxon>Betaproteobacteria</taxon>
        <taxon>Burkholderiales</taxon>
        <taxon>Comamonadaceae</taxon>
        <taxon>Malikia</taxon>
    </lineage>
</organism>
<keyword evidence="2" id="KW-1133">Transmembrane helix</keyword>
<evidence type="ECO:0000313" key="4">
    <source>
        <dbReference type="EMBL" id="MYZ50581.1"/>
    </source>
</evidence>
<keyword evidence="2" id="KW-0472">Membrane</keyword>
<dbReference type="InterPro" id="IPR000160">
    <property type="entry name" value="GGDEF_dom"/>
</dbReference>
<dbReference type="CDD" id="cd12914">
    <property type="entry name" value="PDC1_DGC_like"/>
    <property type="match status" value="1"/>
</dbReference>
<protein>
    <submittedName>
        <fullName evidence="4">Diguanylate cyclase</fullName>
    </submittedName>
</protein>
<dbReference type="Proteomes" id="UP000481947">
    <property type="component" value="Unassembled WGS sequence"/>
</dbReference>
<comment type="caution">
    <text evidence="4">The sequence shown here is derived from an EMBL/GenBank/DDBJ whole genome shotgun (WGS) entry which is preliminary data.</text>
</comment>
<dbReference type="Pfam" id="PF00990">
    <property type="entry name" value="GGDEF"/>
    <property type="match status" value="1"/>
</dbReference>
<feature type="domain" description="GGDEF" evidence="3">
    <location>
        <begin position="429"/>
        <end position="566"/>
    </location>
</feature>
<evidence type="ECO:0000259" key="3">
    <source>
        <dbReference type="PROSITE" id="PS50887"/>
    </source>
</evidence>
<dbReference type="SUPFAM" id="SSF55073">
    <property type="entry name" value="Nucleotide cyclase"/>
    <property type="match status" value="1"/>
</dbReference>
<dbReference type="AlphaFoldDB" id="A0A7C9MVA3"/>
<dbReference type="CDD" id="cd12915">
    <property type="entry name" value="PDC2_DGC_like"/>
    <property type="match status" value="1"/>
</dbReference>
<sequence>MCRAPRSSRSQWTCVPDRHGLTSATEKSFRHRNHPHACVNTVGQPRQLPSQPRTDRDPMPLLSPHQPPHRHLPVRAHRAGLVRVIALTVGGLLLLTGLYWWNLIASSDQLRRETLNQAQLRATQVNSATSEVISMLFLNIELTTLQLIDDYEQDPGPAFHQKVVQVTRQLPAEAVLQVGVIGADGYLEYSSLGLKDRLDLGDREHFKVHLDPRQPQFFISRPMLGRVSGQWSIQFSHPIRQNGQFKGVMVLSVAPDYLKQALNKLTLASDDSISIYRQDGALLARNKHLEDQLGQPMEPHRPYIGQGLRRTGNFSEVSPLDGVERLFQWQRLSEYPVTVVLGLSKPTLLKPIERAIAEDRWQALVATLMLWSSAAFAILLLRHLQVHVQKRLAIEHLALHDQLTGLHNRHALLEHLGQLLAAPKGRQPARFGLLFLDLDGFKPINDRYGHATGDAVLKAVAGRINSCVRQEDFAARIGGDEFVVVVLQGFEPTDAVTAMAQRIRTSLAQPLMIDGQQLRIGASIGMASYPADGATADALLARADQMMYDIKHGSKAAPAAGGLATA</sequence>
<evidence type="ECO:0000256" key="2">
    <source>
        <dbReference type="SAM" id="Phobius"/>
    </source>
</evidence>
<dbReference type="Pfam" id="PF22588">
    <property type="entry name" value="dCache_1_like"/>
    <property type="match status" value="1"/>
</dbReference>
<accession>A0A7C9MVA3</accession>
<gene>
    <name evidence="4" type="ORF">F5985_00100</name>
</gene>
<dbReference type="InterPro" id="IPR029787">
    <property type="entry name" value="Nucleotide_cyclase"/>
</dbReference>
<dbReference type="NCBIfam" id="TIGR00254">
    <property type="entry name" value="GGDEF"/>
    <property type="match status" value="1"/>
</dbReference>
<dbReference type="SMART" id="SM00267">
    <property type="entry name" value="GGDEF"/>
    <property type="match status" value="1"/>
</dbReference>
<reference evidence="4 5" key="1">
    <citation type="submission" date="2019-09" db="EMBL/GenBank/DDBJ databases">
        <title>Identification of Malikia spinosa a prominent benzene-, toluene-, and ethylbenzene-degrading bacterium: enrichment, isolation and whole genome sequencing.</title>
        <authorList>
            <person name="Tancsics A."/>
            <person name="Revesz F."/>
            <person name="Kriszt B."/>
        </authorList>
    </citation>
    <scope>NUCLEOTIDE SEQUENCE [LARGE SCALE GENOMIC DNA]</scope>
    <source>
        <strain evidence="4 5">AB6</strain>
    </source>
</reference>
<feature type="compositionally biased region" description="Polar residues" evidence="1">
    <location>
        <begin position="41"/>
        <end position="52"/>
    </location>
</feature>
<feature type="transmembrane region" description="Helical" evidence="2">
    <location>
        <begin position="80"/>
        <end position="101"/>
    </location>
</feature>
<dbReference type="PANTHER" id="PTHR46663">
    <property type="entry name" value="DIGUANYLATE CYCLASE DGCT-RELATED"/>
    <property type="match status" value="1"/>
</dbReference>
<dbReference type="Gene3D" id="3.30.70.270">
    <property type="match status" value="1"/>
</dbReference>
<dbReference type="PANTHER" id="PTHR46663:SF2">
    <property type="entry name" value="GGDEF DOMAIN-CONTAINING PROTEIN"/>
    <property type="match status" value="1"/>
</dbReference>
<dbReference type="Gene3D" id="3.30.450.20">
    <property type="entry name" value="PAS domain"/>
    <property type="match status" value="2"/>
</dbReference>
<evidence type="ECO:0000256" key="1">
    <source>
        <dbReference type="SAM" id="MobiDB-lite"/>
    </source>
</evidence>
<dbReference type="EMBL" id="VYSB01000001">
    <property type="protein sequence ID" value="MYZ50581.1"/>
    <property type="molecule type" value="Genomic_DNA"/>
</dbReference>
<dbReference type="InterPro" id="IPR043128">
    <property type="entry name" value="Rev_trsase/Diguanyl_cyclase"/>
</dbReference>
<proteinExistence type="predicted"/>
<dbReference type="PROSITE" id="PS50887">
    <property type="entry name" value="GGDEF"/>
    <property type="match status" value="1"/>
</dbReference>